<comment type="caution">
    <text evidence="8">The sequence shown here is derived from an EMBL/GenBank/DDBJ whole genome shotgun (WGS) entry which is preliminary data.</text>
</comment>
<dbReference type="FunFam" id="1.10.600.10:FF:000001">
    <property type="entry name" value="Geranylgeranyl diphosphate synthase"/>
    <property type="match status" value="1"/>
</dbReference>
<dbReference type="PANTHER" id="PTHR43281:SF1">
    <property type="entry name" value="FARNESYL DIPHOSPHATE SYNTHASE"/>
    <property type="match status" value="1"/>
</dbReference>
<keyword evidence="5" id="KW-0460">Magnesium</keyword>
<dbReference type="PATRIC" id="fig|1232683.4.peg.731"/>
<dbReference type="GO" id="GO:0004337">
    <property type="term" value="F:(2E,6E)-farnesyl diphosphate synthase activity"/>
    <property type="evidence" value="ECO:0007669"/>
    <property type="project" value="UniProtKB-EC"/>
</dbReference>
<dbReference type="CDD" id="cd00685">
    <property type="entry name" value="Trans_IPPS_HT"/>
    <property type="match status" value="1"/>
</dbReference>
<proteinExistence type="inferred from homology"/>
<dbReference type="Gene3D" id="1.10.600.10">
    <property type="entry name" value="Farnesyl Diphosphate Synthase"/>
    <property type="match status" value="1"/>
</dbReference>
<name>A0A081G2N2_9GAMM</name>
<dbReference type="SFLD" id="SFLDG01017">
    <property type="entry name" value="Polyprenyl_Transferase_Like"/>
    <property type="match status" value="1"/>
</dbReference>
<dbReference type="EC" id="2.5.1.1" evidence="8"/>
<dbReference type="PROSITE" id="PS00444">
    <property type="entry name" value="POLYPRENYL_SYNTHASE_2"/>
    <property type="match status" value="1"/>
</dbReference>
<dbReference type="GO" id="GO:0008654">
    <property type="term" value="P:phospholipid biosynthetic process"/>
    <property type="evidence" value="ECO:0007669"/>
    <property type="project" value="UniProtKB-ARBA"/>
</dbReference>
<dbReference type="eggNOG" id="COG0142">
    <property type="taxonomic scope" value="Bacteria"/>
</dbReference>
<organism evidence="8 9">
    <name type="scientific">Marinobacterium lacunae</name>
    <dbReference type="NCBI Taxonomy" id="1232683"/>
    <lineage>
        <taxon>Bacteria</taxon>
        <taxon>Pseudomonadati</taxon>
        <taxon>Pseudomonadota</taxon>
        <taxon>Gammaproteobacteria</taxon>
        <taxon>Oceanospirillales</taxon>
        <taxon>Oceanospirillaceae</taxon>
        <taxon>Marinobacterium</taxon>
    </lineage>
</organism>
<accession>A0A081G2N2</accession>
<sequence length="295" mass="31661">MDLQQELKHWATRVEHNLGLYLVRETCIEPRLIDAMRYALLSGGKRVRPALVYMSCKLCGGTPEQADRAAAAIEAIHSYSLVHDDLPAMDDDELRRGRPTCHIAFDEATAILAGDALQCFAFELLSNAGADIEPGRALQLVSILARASGAHGMVMGQAFDLAHVGDRLTLSQLQAMHTFKTGRLITASVMLGASAAGCNDSELLKALQRYGDAIGLAFQVKDDLLDIEGDTATLGKPQGSDQAQNKPTYPSLLGIDGARSKLSQLHAEALDALKPFGIAASALANLAQYIVTRDH</sequence>
<dbReference type="GO" id="GO:0004161">
    <property type="term" value="F:dimethylallyltranstransferase activity"/>
    <property type="evidence" value="ECO:0007669"/>
    <property type="project" value="UniProtKB-EC"/>
</dbReference>
<dbReference type="GO" id="GO:0005737">
    <property type="term" value="C:cytoplasm"/>
    <property type="evidence" value="ECO:0007669"/>
    <property type="project" value="UniProtKB-ARBA"/>
</dbReference>
<dbReference type="Proteomes" id="UP000028252">
    <property type="component" value="Unassembled WGS sequence"/>
</dbReference>
<dbReference type="EC" id="2.5.1.29" evidence="8"/>
<evidence type="ECO:0000256" key="1">
    <source>
        <dbReference type="ARBA" id="ARBA00001946"/>
    </source>
</evidence>
<dbReference type="InterPro" id="IPR033749">
    <property type="entry name" value="Polyprenyl_synt_CS"/>
</dbReference>
<evidence type="ECO:0000256" key="5">
    <source>
        <dbReference type="ARBA" id="ARBA00022842"/>
    </source>
</evidence>
<keyword evidence="6" id="KW-0414">Isoprene biosynthesis</keyword>
<dbReference type="PANTHER" id="PTHR43281">
    <property type="entry name" value="FARNESYL DIPHOSPHATE SYNTHASE"/>
    <property type="match status" value="1"/>
</dbReference>
<dbReference type="GO" id="GO:0046872">
    <property type="term" value="F:metal ion binding"/>
    <property type="evidence" value="ECO:0007669"/>
    <property type="project" value="UniProtKB-KW"/>
</dbReference>
<evidence type="ECO:0000256" key="7">
    <source>
        <dbReference type="RuleBase" id="RU004466"/>
    </source>
</evidence>
<dbReference type="RefSeq" id="WP_036183764.1">
    <property type="nucleotide sequence ID" value="NZ_JMQN01000013.1"/>
</dbReference>
<dbReference type="GO" id="GO:0016114">
    <property type="term" value="P:terpenoid biosynthetic process"/>
    <property type="evidence" value="ECO:0007669"/>
    <property type="project" value="UniProtKB-ARBA"/>
</dbReference>
<dbReference type="AlphaFoldDB" id="A0A081G2N2"/>
<evidence type="ECO:0000313" key="9">
    <source>
        <dbReference type="Proteomes" id="UP000028252"/>
    </source>
</evidence>
<evidence type="ECO:0000256" key="2">
    <source>
        <dbReference type="ARBA" id="ARBA00006706"/>
    </source>
</evidence>
<keyword evidence="4" id="KW-0479">Metal-binding</keyword>
<dbReference type="SUPFAM" id="SSF48576">
    <property type="entry name" value="Terpenoid synthases"/>
    <property type="match status" value="1"/>
</dbReference>
<comment type="similarity">
    <text evidence="2 7">Belongs to the FPP/GGPP synthase family.</text>
</comment>
<dbReference type="PROSITE" id="PS00723">
    <property type="entry name" value="POLYPRENYL_SYNTHASE_1"/>
    <property type="match status" value="1"/>
</dbReference>
<dbReference type="EC" id="2.5.1.10" evidence="8"/>
<dbReference type="EC" id="2.5.1.90" evidence="8"/>
<dbReference type="InterPro" id="IPR053378">
    <property type="entry name" value="Prenyl_diphosphate_synthase"/>
</dbReference>
<dbReference type="STRING" id="1232683.ADIMK_0739"/>
<dbReference type="SFLD" id="SFLDS00005">
    <property type="entry name" value="Isoprenoid_Synthase_Type_I"/>
    <property type="match status" value="1"/>
</dbReference>
<dbReference type="InterPro" id="IPR008949">
    <property type="entry name" value="Isoprenoid_synthase_dom_sf"/>
</dbReference>
<dbReference type="Pfam" id="PF00348">
    <property type="entry name" value="polyprenyl_synt"/>
    <property type="match status" value="1"/>
</dbReference>
<keyword evidence="9" id="KW-1185">Reference proteome</keyword>
<dbReference type="EMBL" id="JMQN01000013">
    <property type="protein sequence ID" value="KEA65037.1"/>
    <property type="molecule type" value="Genomic_DNA"/>
</dbReference>
<evidence type="ECO:0000256" key="4">
    <source>
        <dbReference type="ARBA" id="ARBA00022723"/>
    </source>
</evidence>
<reference evidence="8 9" key="1">
    <citation type="submission" date="2014-04" db="EMBL/GenBank/DDBJ databases">
        <title>Marinobacterium kochiensis sp. nov., isolated from sediment sample collected from Kochi backwaters in Kerala, India.</title>
        <authorList>
            <person name="Singh A."/>
            <person name="Pinnaka A.K."/>
        </authorList>
    </citation>
    <scope>NUCLEOTIDE SEQUENCE [LARGE SCALE GENOMIC DNA]</scope>
    <source>
        <strain evidence="8 9">AK27</strain>
    </source>
</reference>
<evidence type="ECO:0000313" key="8">
    <source>
        <dbReference type="EMBL" id="KEA65037.1"/>
    </source>
</evidence>
<dbReference type="NCBIfam" id="NF045485">
    <property type="entry name" value="FPPsyn"/>
    <property type="match status" value="1"/>
</dbReference>
<gene>
    <name evidence="8" type="ORF">ADIMK_0739</name>
</gene>
<comment type="cofactor">
    <cofactor evidence="1">
        <name>Mg(2+)</name>
        <dbReference type="ChEBI" id="CHEBI:18420"/>
    </cofactor>
</comment>
<dbReference type="InterPro" id="IPR000092">
    <property type="entry name" value="Polyprenyl_synt"/>
</dbReference>
<dbReference type="GO" id="GO:0106350">
    <property type="term" value="F:all-trans-octaprenyl-diphosphate synthase activity"/>
    <property type="evidence" value="ECO:0007669"/>
    <property type="project" value="UniProtKB-EC"/>
</dbReference>
<evidence type="ECO:0000256" key="6">
    <source>
        <dbReference type="ARBA" id="ARBA00023229"/>
    </source>
</evidence>
<evidence type="ECO:0000256" key="3">
    <source>
        <dbReference type="ARBA" id="ARBA00022679"/>
    </source>
</evidence>
<protein>
    <submittedName>
        <fullName evidence="8">Octaprenyl diphosphate synthase</fullName>
        <ecNumber evidence="8">2.5.1.1</ecNumber>
        <ecNumber evidence="8">2.5.1.10</ecNumber>
        <ecNumber evidence="8">2.5.1.29</ecNumber>
        <ecNumber evidence="8">2.5.1.90</ecNumber>
    </submittedName>
</protein>
<keyword evidence="3 7" id="KW-0808">Transferase</keyword>
<dbReference type="GO" id="GO:0004311">
    <property type="term" value="F:geranylgeranyl diphosphate synthase activity"/>
    <property type="evidence" value="ECO:0007669"/>
    <property type="project" value="UniProtKB-EC"/>
</dbReference>